<dbReference type="PRINTS" id="PR00176">
    <property type="entry name" value="NANEUSMPORT"/>
</dbReference>
<proteinExistence type="inferred from homology"/>
<feature type="transmembrane region" description="Helical" evidence="7">
    <location>
        <begin position="90"/>
        <end position="118"/>
    </location>
</feature>
<comment type="caution">
    <text evidence="8">The sequence shown here is derived from an EMBL/GenBank/DDBJ whole genome shotgun (WGS) entry which is preliminary data.</text>
</comment>
<feature type="transmembrane region" description="Helical" evidence="7">
    <location>
        <begin position="305"/>
        <end position="326"/>
    </location>
</feature>
<evidence type="ECO:0000256" key="4">
    <source>
        <dbReference type="ARBA" id="ARBA00022989"/>
    </source>
</evidence>
<evidence type="ECO:0000256" key="6">
    <source>
        <dbReference type="RuleBase" id="RU003732"/>
    </source>
</evidence>
<dbReference type="InterPro" id="IPR037272">
    <property type="entry name" value="SNS_sf"/>
</dbReference>
<organism evidence="8 9">
    <name type="scientific">Pseudidiomarina aestuarii</name>
    <dbReference type="NCBI Taxonomy" id="624146"/>
    <lineage>
        <taxon>Bacteria</taxon>
        <taxon>Pseudomonadati</taxon>
        <taxon>Pseudomonadota</taxon>
        <taxon>Gammaproteobacteria</taxon>
        <taxon>Alteromonadales</taxon>
        <taxon>Idiomarinaceae</taxon>
        <taxon>Pseudidiomarina</taxon>
    </lineage>
</organism>
<keyword evidence="5 7" id="KW-0472">Membrane</keyword>
<dbReference type="Pfam" id="PF00209">
    <property type="entry name" value="SNF"/>
    <property type="match status" value="2"/>
</dbReference>
<feature type="transmembrane region" description="Helical" evidence="7">
    <location>
        <begin position="219"/>
        <end position="242"/>
    </location>
</feature>
<dbReference type="InterPro" id="IPR047218">
    <property type="entry name" value="YocR/YhdH-like"/>
</dbReference>
<dbReference type="PANTHER" id="PTHR42948:SF1">
    <property type="entry name" value="TRANSPORTER"/>
    <property type="match status" value="1"/>
</dbReference>
<evidence type="ECO:0000256" key="3">
    <source>
        <dbReference type="ARBA" id="ARBA00022692"/>
    </source>
</evidence>
<dbReference type="AlphaFoldDB" id="A0A7Z6ZRX3"/>
<dbReference type="SUPFAM" id="SSF161070">
    <property type="entry name" value="SNF-like"/>
    <property type="match status" value="1"/>
</dbReference>
<feature type="transmembrane region" description="Helical" evidence="7">
    <location>
        <begin position="145"/>
        <end position="164"/>
    </location>
</feature>
<feature type="transmembrane region" description="Helical" evidence="7">
    <location>
        <begin position="254"/>
        <end position="276"/>
    </location>
</feature>
<keyword evidence="3 6" id="KW-0812">Transmembrane</keyword>
<evidence type="ECO:0000256" key="7">
    <source>
        <dbReference type="SAM" id="Phobius"/>
    </source>
</evidence>
<evidence type="ECO:0000256" key="5">
    <source>
        <dbReference type="ARBA" id="ARBA00023136"/>
    </source>
</evidence>
<protein>
    <recommendedName>
        <fullName evidence="6">Transporter</fullName>
    </recommendedName>
</protein>
<dbReference type="InterPro" id="IPR000175">
    <property type="entry name" value="Na/ntran_symport"/>
</dbReference>
<feature type="transmembrane region" description="Helical" evidence="7">
    <location>
        <begin position="44"/>
        <end position="69"/>
    </location>
</feature>
<dbReference type="Proteomes" id="UP000287766">
    <property type="component" value="Unassembled WGS sequence"/>
</dbReference>
<dbReference type="GO" id="GO:0016020">
    <property type="term" value="C:membrane"/>
    <property type="evidence" value="ECO:0007669"/>
    <property type="project" value="UniProtKB-SubCell"/>
</dbReference>
<evidence type="ECO:0000256" key="2">
    <source>
        <dbReference type="ARBA" id="ARBA00022448"/>
    </source>
</evidence>
<keyword evidence="2 6" id="KW-0813">Transport</keyword>
<dbReference type="RefSeq" id="WP_169931397.1">
    <property type="nucleotide sequence ID" value="NZ_PIPR01000003.1"/>
</dbReference>
<comment type="similarity">
    <text evidence="6">Belongs to the sodium:neurotransmitter symporter (SNF) (TC 2.A.22) family.</text>
</comment>
<dbReference type="NCBIfam" id="NF037979">
    <property type="entry name" value="Na_transp"/>
    <property type="match status" value="1"/>
</dbReference>
<dbReference type="CDD" id="cd10336">
    <property type="entry name" value="SLC6sbd_Tyt1-Like"/>
    <property type="match status" value="1"/>
</dbReference>
<feature type="transmembrane region" description="Helical" evidence="7">
    <location>
        <begin position="424"/>
        <end position="446"/>
    </location>
</feature>
<feature type="transmembrane region" description="Helical" evidence="7">
    <location>
        <begin position="12"/>
        <end position="32"/>
    </location>
</feature>
<dbReference type="PROSITE" id="PS00610">
    <property type="entry name" value="NA_NEUROTRAN_SYMP_1"/>
    <property type="match status" value="1"/>
</dbReference>
<gene>
    <name evidence="8" type="ORF">CWE22_10235</name>
</gene>
<dbReference type="GO" id="GO:0015293">
    <property type="term" value="F:symporter activity"/>
    <property type="evidence" value="ECO:0007669"/>
    <property type="project" value="UniProtKB-KW"/>
</dbReference>
<feature type="transmembrane region" description="Helical" evidence="7">
    <location>
        <begin position="346"/>
        <end position="369"/>
    </location>
</feature>
<evidence type="ECO:0000313" key="9">
    <source>
        <dbReference type="Proteomes" id="UP000287766"/>
    </source>
</evidence>
<dbReference type="PANTHER" id="PTHR42948">
    <property type="entry name" value="TRANSPORTER"/>
    <property type="match status" value="1"/>
</dbReference>
<feature type="transmembrane region" description="Helical" evidence="7">
    <location>
        <begin position="176"/>
        <end position="199"/>
    </location>
</feature>
<keyword evidence="6" id="KW-0769">Symport</keyword>
<keyword evidence="9" id="KW-1185">Reference proteome</keyword>
<accession>A0A7Z6ZRX3</accession>
<evidence type="ECO:0000313" key="8">
    <source>
        <dbReference type="EMBL" id="RUO39130.1"/>
    </source>
</evidence>
<dbReference type="EMBL" id="PIPR01000003">
    <property type="protein sequence ID" value="RUO39130.1"/>
    <property type="molecule type" value="Genomic_DNA"/>
</dbReference>
<keyword evidence="4 7" id="KW-1133">Transmembrane helix</keyword>
<name>A0A7Z6ZRX3_9GAMM</name>
<comment type="subcellular location">
    <subcellularLocation>
        <location evidence="1">Membrane</location>
        <topology evidence="1">Multi-pass membrane protein</topology>
    </subcellularLocation>
</comment>
<reference evidence="9" key="1">
    <citation type="journal article" date="2018" name="Front. Microbiol.">
        <title>Genome-Based Analysis Reveals the Taxonomy and Diversity of the Family Idiomarinaceae.</title>
        <authorList>
            <person name="Liu Y."/>
            <person name="Lai Q."/>
            <person name="Shao Z."/>
        </authorList>
    </citation>
    <scope>NUCLEOTIDE SEQUENCE [LARGE SCALE GENOMIC DNA]</scope>
    <source>
        <strain evidence="9">KYW314</strain>
    </source>
</reference>
<dbReference type="PROSITE" id="PS50267">
    <property type="entry name" value="NA_NEUROTRAN_SYMP_3"/>
    <property type="match status" value="1"/>
</dbReference>
<evidence type="ECO:0000256" key="1">
    <source>
        <dbReference type="ARBA" id="ARBA00004141"/>
    </source>
</evidence>
<sequence length="448" mass="47667">MTVATDTRGAWGSKIGFILAAAGSAVGLGAIWKFPYIAGQNGGGVFLLVYLACVFTVGVVMMLSEMMIGRRAKKSATSAYRALGGGKWHYAGWISVLCVFLILGFYSVVGGWTIAYIFEAVRGDVLTTDGAELEAAFASFIGDPLAALIYTSIFAFITASIVIAGVQKGIERICKILMPTLFALLIFLVIRSLTLPGAIDGLIYLVTPDWSKLSVRMVLDALGLAVFSLSVGAGLMIAYGSYLSKEEKVVNAGLWIAFLAILASVLAGLMILPAVFAFGVDPAAGPGLTFITMPALFAQMTGGQYLAILFFCLLLFAAITSAISILEPAVAFLIDEYDVPRKKATLIVAISNYVILSVPAALSFGTLAGDLMIFGKTPFDLMDFIASNVLMPIGGMLAAVFVGWRVWPEIKTVLVKEMPEWCTYVFRFVAGVLSPVLIGAVAYFLIFG</sequence>
<feature type="transmembrane region" description="Helical" evidence="7">
    <location>
        <begin position="381"/>
        <end position="404"/>
    </location>
</feature>